<dbReference type="InterPro" id="IPR025859">
    <property type="entry name" value="AurF/CmlI"/>
</dbReference>
<protein>
    <recommendedName>
        <fullName evidence="2">Metal-dependent hydrolase</fullName>
    </recommendedName>
</protein>
<dbReference type="KEGG" id="osu:NT6N_12030"/>
<dbReference type="SUPFAM" id="SSF47240">
    <property type="entry name" value="Ferritin-like"/>
    <property type="match status" value="1"/>
</dbReference>
<proteinExistence type="predicted"/>
<dbReference type="AlphaFoldDB" id="A0AAT9FJM1"/>
<evidence type="ECO:0008006" key="2">
    <source>
        <dbReference type="Google" id="ProtNLM"/>
    </source>
</evidence>
<sequence>MHDVINRYSLPDAEIDFSKPFFPAHLTALYFTPSWEALSEDQQCRYSQLYALYLNEQTAFFEEQLAETVLPALYERPDRIGPELATNLQRFQKEERQHTEMFRRLSHKVDPDLFSLESQTYHFIRVPRPLLKLMNRVAGNPWLFPCWIWLALLQEERSIAISKVCINDSSLDEHFRHTHLLHLRDEANHVQWDLQMIDTVWKPLSDLHKKINVAIFNWLMKEFFTSPKRAALAIVEALCVEYPELNSRKKSIFEELRSLRHHRDYHMSLYSREHTPRAFALFDALPEFRGLENTLLGYEPQ</sequence>
<dbReference type="Pfam" id="PF11583">
    <property type="entry name" value="AurF"/>
    <property type="match status" value="1"/>
</dbReference>
<reference evidence="1" key="1">
    <citation type="submission" date="2024-07" db="EMBL/GenBank/DDBJ databases">
        <title>Complete genome sequence of Verrucomicrobiaceae bacterium NT6N.</title>
        <authorList>
            <person name="Huang C."/>
            <person name="Takami H."/>
            <person name="Hamasaki K."/>
        </authorList>
    </citation>
    <scope>NUCLEOTIDE SEQUENCE</scope>
    <source>
        <strain evidence="1">NT6N</strain>
    </source>
</reference>
<dbReference type="InterPro" id="IPR012348">
    <property type="entry name" value="RNR-like"/>
</dbReference>
<dbReference type="EMBL" id="AP026866">
    <property type="protein sequence ID" value="BDS06163.1"/>
    <property type="molecule type" value="Genomic_DNA"/>
</dbReference>
<dbReference type="GO" id="GO:0016491">
    <property type="term" value="F:oxidoreductase activity"/>
    <property type="evidence" value="ECO:0007669"/>
    <property type="project" value="InterPro"/>
</dbReference>
<gene>
    <name evidence="1" type="ORF">NT6N_12030</name>
</gene>
<name>A0AAT9FJM1_9BACT</name>
<accession>A0AAT9FJM1</accession>
<organism evidence="1">
    <name type="scientific">Oceaniferula spumae</name>
    <dbReference type="NCBI Taxonomy" id="2979115"/>
    <lineage>
        <taxon>Bacteria</taxon>
        <taxon>Pseudomonadati</taxon>
        <taxon>Verrucomicrobiota</taxon>
        <taxon>Verrucomicrobiia</taxon>
        <taxon>Verrucomicrobiales</taxon>
        <taxon>Verrucomicrobiaceae</taxon>
        <taxon>Oceaniferula</taxon>
    </lineage>
</organism>
<dbReference type="InterPro" id="IPR009078">
    <property type="entry name" value="Ferritin-like_SF"/>
</dbReference>
<dbReference type="Gene3D" id="1.10.620.20">
    <property type="entry name" value="Ribonucleotide Reductase, subunit A"/>
    <property type="match status" value="1"/>
</dbReference>
<evidence type="ECO:0000313" key="1">
    <source>
        <dbReference type="EMBL" id="BDS06163.1"/>
    </source>
</evidence>